<dbReference type="OrthoDB" id="263788at2"/>
<evidence type="ECO:0000256" key="2">
    <source>
        <dbReference type="SAM" id="SignalP"/>
    </source>
</evidence>
<reference evidence="4 5" key="1">
    <citation type="submission" date="2019-02" db="EMBL/GenBank/DDBJ databases">
        <title>Deep-cultivation of Planctomycetes and their phenomic and genomic characterization uncovers novel biology.</title>
        <authorList>
            <person name="Wiegand S."/>
            <person name="Jogler M."/>
            <person name="Boedeker C."/>
            <person name="Pinto D."/>
            <person name="Vollmers J."/>
            <person name="Rivas-Marin E."/>
            <person name="Kohn T."/>
            <person name="Peeters S.H."/>
            <person name="Heuer A."/>
            <person name="Rast P."/>
            <person name="Oberbeckmann S."/>
            <person name="Bunk B."/>
            <person name="Jeske O."/>
            <person name="Meyerdierks A."/>
            <person name="Storesund J.E."/>
            <person name="Kallscheuer N."/>
            <person name="Luecker S."/>
            <person name="Lage O.M."/>
            <person name="Pohl T."/>
            <person name="Merkel B.J."/>
            <person name="Hornburger P."/>
            <person name="Mueller R.-W."/>
            <person name="Bruemmer F."/>
            <person name="Labrenz M."/>
            <person name="Spormann A.M."/>
            <person name="Op den Camp H."/>
            <person name="Overmann J."/>
            <person name="Amann R."/>
            <person name="Jetten M.S.M."/>
            <person name="Mascher T."/>
            <person name="Medema M.H."/>
            <person name="Devos D.P."/>
            <person name="Kaster A.-K."/>
            <person name="Ovreas L."/>
            <person name="Rohde M."/>
            <person name="Galperin M.Y."/>
            <person name="Jogler C."/>
        </authorList>
    </citation>
    <scope>NUCLEOTIDE SEQUENCE [LARGE SCALE GENOMIC DNA]</scope>
    <source>
        <strain evidence="4 5">Pan189</strain>
    </source>
</reference>
<dbReference type="AlphaFoldDB" id="A0A517QYD8"/>
<dbReference type="SUPFAM" id="SSF54427">
    <property type="entry name" value="NTF2-like"/>
    <property type="match status" value="1"/>
</dbReference>
<evidence type="ECO:0000256" key="1">
    <source>
        <dbReference type="SAM" id="MobiDB-lite"/>
    </source>
</evidence>
<keyword evidence="5" id="KW-1185">Reference proteome</keyword>
<organism evidence="4 5">
    <name type="scientific">Stratiformator vulcanicus</name>
    <dbReference type="NCBI Taxonomy" id="2527980"/>
    <lineage>
        <taxon>Bacteria</taxon>
        <taxon>Pseudomonadati</taxon>
        <taxon>Planctomycetota</taxon>
        <taxon>Planctomycetia</taxon>
        <taxon>Planctomycetales</taxon>
        <taxon>Planctomycetaceae</taxon>
        <taxon>Stratiformator</taxon>
    </lineage>
</organism>
<dbReference type="Gene3D" id="3.10.450.50">
    <property type="match status" value="1"/>
</dbReference>
<protein>
    <submittedName>
        <fullName evidence="4">SnoaL-like domain protein</fullName>
    </submittedName>
</protein>
<dbReference type="InterPro" id="IPR032710">
    <property type="entry name" value="NTF2-like_dom_sf"/>
</dbReference>
<evidence type="ECO:0000313" key="4">
    <source>
        <dbReference type="EMBL" id="QDT36667.1"/>
    </source>
</evidence>
<evidence type="ECO:0000259" key="3">
    <source>
        <dbReference type="Pfam" id="PF12680"/>
    </source>
</evidence>
<evidence type="ECO:0000313" key="5">
    <source>
        <dbReference type="Proteomes" id="UP000317318"/>
    </source>
</evidence>
<proteinExistence type="predicted"/>
<sequence precursor="true">MKSLPSLAALLLFGAALPHATADDPTDRVRSNVAAYVEAFNAHDASKAAGFWSEVGCYRGPDGTLIEGREAIRTGYAGLFESSPDIKIEVDVLAIRQTSPSVILEQGTATLLAGEDVKRDLVYKATHIRTSDGWKLDSVNELDAAAGGEHQTALEPLSFLIGNWVDDGGDFKIKMTCIWSKNRHSLLRKFEVVSAGTLELEGTQIIAWDPRREEIRSWLFDSEGGIGKGTWERSGDRWIVTNVQTQGDGSLAAAVNTITPLDDDRYLWQSTEREVGGRLLPDIAPVTVVRKGASENADPPEEEHSNSNSHDSNAAAQEEK</sequence>
<feature type="compositionally biased region" description="Low complexity" evidence="1">
    <location>
        <begin position="306"/>
        <end position="320"/>
    </location>
</feature>
<feature type="domain" description="SnoaL-like" evidence="3">
    <location>
        <begin position="33"/>
        <end position="93"/>
    </location>
</feature>
<dbReference type="Pfam" id="PF12680">
    <property type="entry name" value="SnoaL_2"/>
    <property type="match status" value="1"/>
</dbReference>
<gene>
    <name evidence="4" type="ORF">Pan189_10280</name>
</gene>
<feature type="chain" id="PRO_5022155493" evidence="2">
    <location>
        <begin position="23"/>
        <end position="320"/>
    </location>
</feature>
<accession>A0A517QYD8</accession>
<dbReference type="RefSeq" id="WP_145362851.1">
    <property type="nucleotide sequence ID" value="NZ_CP036268.1"/>
</dbReference>
<feature type="region of interest" description="Disordered" evidence="1">
    <location>
        <begin position="289"/>
        <end position="320"/>
    </location>
</feature>
<keyword evidence="2" id="KW-0732">Signal</keyword>
<dbReference type="Proteomes" id="UP000317318">
    <property type="component" value="Chromosome"/>
</dbReference>
<dbReference type="InterPro" id="IPR037401">
    <property type="entry name" value="SnoaL-like"/>
</dbReference>
<dbReference type="EMBL" id="CP036268">
    <property type="protein sequence ID" value="QDT36667.1"/>
    <property type="molecule type" value="Genomic_DNA"/>
</dbReference>
<feature type="signal peptide" evidence="2">
    <location>
        <begin position="1"/>
        <end position="22"/>
    </location>
</feature>
<dbReference type="KEGG" id="svp:Pan189_10280"/>
<name>A0A517QYD8_9PLAN</name>